<dbReference type="Proteomes" id="UP001187531">
    <property type="component" value="Unassembled WGS sequence"/>
</dbReference>
<dbReference type="AlphaFoldDB" id="A0AA88HK51"/>
<organism evidence="1 2">
    <name type="scientific">Artemia franciscana</name>
    <name type="common">Brine shrimp</name>
    <name type="synonym">Artemia sanfranciscana</name>
    <dbReference type="NCBI Taxonomy" id="6661"/>
    <lineage>
        <taxon>Eukaryota</taxon>
        <taxon>Metazoa</taxon>
        <taxon>Ecdysozoa</taxon>
        <taxon>Arthropoda</taxon>
        <taxon>Crustacea</taxon>
        <taxon>Branchiopoda</taxon>
        <taxon>Anostraca</taxon>
        <taxon>Artemiidae</taxon>
        <taxon>Artemia</taxon>
    </lineage>
</organism>
<accession>A0AA88HK51</accession>
<dbReference type="EMBL" id="JAVRJZ010000016">
    <property type="protein sequence ID" value="KAK2710538.1"/>
    <property type="molecule type" value="Genomic_DNA"/>
</dbReference>
<sequence length="137" mass="15440">MCRELMCRLTPDENIQTFTLSSSVFAGGDEYYGFSEDQVRETFQQLPEDLRAIAEAQESLEIIPSIDSEPYVMPAKTGAPPMEKSVWHDAREEIVGDKHSVNPVTVVNTTKKFDFELAKKQFAQTSTITVSDEENET</sequence>
<evidence type="ECO:0000313" key="2">
    <source>
        <dbReference type="Proteomes" id="UP001187531"/>
    </source>
</evidence>
<protein>
    <submittedName>
        <fullName evidence="1">Uncharacterized protein</fullName>
    </submittedName>
</protein>
<proteinExistence type="predicted"/>
<reference evidence="1" key="1">
    <citation type="submission" date="2023-07" db="EMBL/GenBank/DDBJ databases">
        <title>Chromosome-level genome assembly of Artemia franciscana.</title>
        <authorList>
            <person name="Jo E."/>
        </authorList>
    </citation>
    <scope>NUCLEOTIDE SEQUENCE</scope>
    <source>
        <tissue evidence="1">Whole body</tissue>
    </source>
</reference>
<keyword evidence="2" id="KW-1185">Reference proteome</keyword>
<gene>
    <name evidence="1" type="ORF">QYM36_011913</name>
</gene>
<evidence type="ECO:0000313" key="1">
    <source>
        <dbReference type="EMBL" id="KAK2710538.1"/>
    </source>
</evidence>
<comment type="caution">
    <text evidence="1">The sequence shown here is derived from an EMBL/GenBank/DDBJ whole genome shotgun (WGS) entry which is preliminary data.</text>
</comment>
<name>A0AA88HK51_ARTSF</name>